<evidence type="ECO:0000256" key="2">
    <source>
        <dbReference type="ARBA" id="ARBA00012438"/>
    </source>
</evidence>
<dbReference type="InterPro" id="IPR014710">
    <property type="entry name" value="RmlC-like_jellyroll"/>
</dbReference>
<dbReference type="InterPro" id="IPR036890">
    <property type="entry name" value="HATPase_C_sf"/>
</dbReference>
<dbReference type="RefSeq" id="WP_091176314.1">
    <property type="nucleotide sequence ID" value="NZ_FNCG01000032.1"/>
</dbReference>
<dbReference type="SUPFAM" id="SSF55874">
    <property type="entry name" value="ATPase domain of HSP90 chaperone/DNA topoisomerase II/histidine kinase"/>
    <property type="match status" value="1"/>
</dbReference>
<dbReference type="Proteomes" id="UP000199705">
    <property type="component" value="Unassembled WGS sequence"/>
</dbReference>
<dbReference type="SUPFAM" id="SSF51206">
    <property type="entry name" value="cAMP-binding domain-like"/>
    <property type="match status" value="1"/>
</dbReference>
<dbReference type="InterPro" id="IPR004358">
    <property type="entry name" value="Sig_transdc_His_kin-like_C"/>
</dbReference>
<protein>
    <recommendedName>
        <fullName evidence="2">histidine kinase</fullName>
        <ecNumber evidence="2">2.7.13.3</ecNumber>
    </recommendedName>
</protein>
<dbReference type="Gene3D" id="3.30.565.10">
    <property type="entry name" value="Histidine kinase-like ATPase, C-terminal domain"/>
    <property type="match status" value="1"/>
</dbReference>
<accession>A0A1G8NC09</accession>
<dbReference type="InterPro" id="IPR003594">
    <property type="entry name" value="HATPase_dom"/>
</dbReference>
<keyword evidence="3" id="KW-0597">Phosphoprotein</keyword>
<dbReference type="EMBL" id="FNCG01000032">
    <property type="protein sequence ID" value="SDI77060.1"/>
    <property type="molecule type" value="Genomic_DNA"/>
</dbReference>
<gene>
    <name evidence="5" type="ORF">SAMN05192573_13213</name>
</gene>
<dbReference type="Gene3D" id="2.60.120.10">
    <property type="entry name" value="Jelly Rolls"/>
    <property type="match status" value="1"/>
</dbReference>
<reference evidence="6" key="1">
    <citation type="submission" date="2016-10" db="EMBL/GenBank/DDBJ databases">
        <authorList>
            <person name="Varghese N."/>
            <person name="Submissions S."/>
        </authorList>
    </citation>
    <scope>NUCLEOTIDE SEQUENCE [LARGE SCALE GENOMIC DNA]</scope>
    <source>
        <strain evidence="6">Gh-67</strain>
    </source>
</reference>
<dbReference type="PANTHER" id="PTHR43065">
    <property type="entry name" value="SENSOR HISTIDINE KINASE"/>
    <property type="match status" value="1"/>
</dbReference>
<dbReference type="Gene3D" id="1.10.287.130">
    <property type="match status" value="1"/>
</dbReference>
<dbReference type="InterPro" id="IPR036097">
    <property type="entry name" value="HisK_dim/P_sf"/>
</dbReference>
<dbReference type="PRINTS" id="PR00344">
    <property type="entry name" value="BCTRLSENSOR"/>
</dbReference>
<sequence length="466" mass="52313">MTRVTIEILQSFAAFNDVPAEQLDWFLSRCSNRIILGGNLLFKPGMPIDFTYVFISGKLSLYVLNNGEAREFACAETGSVHGYLPFSRGKVNFAYGRALENTQILLFPANMMTEMICTQFELTQALVHVMSSRVRNITARQQQDEKMAALGRLHAGLAHELNNPVAAILRAVAILQRQLQHMRQAFEEVAAERLSDGFDGFVNSLILRAIAHRQQLPFSMQEKSLREARLVYWLERRHIQNASDTADDFAGFGFTEEDADRFLAYLPGQWASSGINWLDSHLVAETLLKDIEEASGQIDALLKSVKAFIHADQSHDRRFADIHEGLRHTLVTLKYRLEDKNVQVIQHFDTEIPFVKIMIGELNQVWSNLIDNAIDAMENTQIPVLELNTRSDGKFVYVSIGDNGMGIPACIADRVFDPFFSTKPISKGTGLGLDIVSRIVKLHDGTVTLQSVPGRTEFIVCIPINS</sequence>
<keyword evidence="5" id="KW-0808">Transferase</keyword>
<organism evidence="5 6">
    <name type="scientific">Mucilaginibacter gossypii</name>
    <dbReference type="NCBI Taxonomy" id="551996"/>
    <lineage>
        <taxon>Bacteria</taxon>
        <taxon>Pseudomonadati</taxon>
        <taxon>Bacteroidota</taxon>
        <taxon>Sphingobacteriia</taxon>
        <taxon>Sphingobacteriales</taxon>
        <taxon>Sphingobacteriaceae</taxon>
        <taxon>Mucilaginibacter</taxon>
    </lineage>
</organism>
<evidence type="ECO:0000259" key="4">
    <source>
        <dbReference type="PROSITE" id="PS50109"/>
    </source>
</evidence>
<dbReference type="PANTHER" id="PTHR43065:SF48">
    <property type="entry name" value="HISTIDINE KINASE"/>
    <property type="match status" value="1"/>
</dbReference>
<dbReference type="InterPro" id="IPR003661">
    <property type="entry name" value="HisK_dim/P_dom"/>
</dbReference>
<dbReference type="InterPro" id="IPR005467">
    <property type="entry name" value="His_kinase_dom"/>
</dbReference>
<dbReference type="CDD" id="cd00082">
    <property type="entry name" value="HisKA"/>
    <property type="match status" value="1"/>
</dbReference>
<keyword evidence="5" id="KW-0418">Kinase</keyword>
<comment type="catalytic activity">
    <reaction evidence="1">
        <text>ATP + protein L-histidine = ADP + protein N-phospho-L-histidine.</text>
        <dbReference type="EC" id="2.7.13.3"/>
    </reaction>
</comment>
<evidence type="ECO:0000313" key="5">
    <source>
        <dbReference type="EMBL" id="SDI77060.1"/>
    </source>
</evidence>
<name>A0A1G8NC09_9SPHI</name>
<proteinExistence type="predicted"/>
<dbReference type="SUPFAM" id="SSF47384">
    <property type="entry name" value="Homodimeric domain of signal transducing histidine kinase"/>
    <property type="match status" value="1"/>
</dbReference>
<evidence type="ECO:0000256" key="1">
    <source>
        <dbReference type="ARBA" id="ARBA00000085"/>
    </source>
</evidence>
<dbReference type="PROSITE" id="PS50109">
    <property type="entry name" value="HIS_KIN"/>
    <property type="match status" value="1"/>
</dbReference>
<dbReference type="EC" id="2.7.13.3" evidence="2"/>
<dbReference type="Pfam" id="PF02518">
    <property type="entry name" value="HATPase_c"/>
    <property type="match status" value="1"/>
</dbReference>
<dbReference type="InterPro" id="IPR018490">
    <property type="entry name" value="cNMP-bd_dom_sf"/>
</dbReference>
<feature type="domain" description="Histidine kinase" evidence="4">
    <location>
        <begin position="291"/>
        <end position="466"/>
    </location>
</feature>
<keyword evidence="6" id="KW-1185">Reference proteome</keyword>
<dbReference type="STRING" id="551996.SAMN05192573_13213"/>
<evidence type="ECO:0000256" key="3">
    <source>
        <dbReference type="ARBA" id="ARBA00022553"/>
    </source>
</evidence>
<dbReference type="AlphaFoldDB" id="A0A1G8NC09"/>
<dbReference type="GO" id="GO:0000155">
    <property type="term" value="F:phosphorelay sensor kinase activity"/>
    <property type="evidence" value="ECO:0007669"/>
    <property type="project" value="InterPro"/>
</dbReference>
<dbReference type="SMART" id="SM00387">
    <property type="entry name" value="HATPase_c"/>
    <property type="match status" value="1"/>
</dbReference>
<evidence type="ECO:0000313" key="6">
    <source>
        <dbReference type="Proteomes" id="UP000199705"/>
    </source>
</evidence>